<organism evidence="3">
    <name type="scientific">marine metagenome</name>
    <dbReference type="NCBI Taxonomy" id="408172"/>
    <lineage>
        <taxon>unclassified sequences</taxon>
        <taxon>metagenomes</taxon>
        <taxon>ecological metagenomes</taxon>
    </lineage>
</organism>
<protein>
    <recommendedName>
        <fullName evidence="2">Pyridoxamine 5'-phosphate oxidase N-terminal domain-containing protein</fullName>
    </recommendedName>
</protein>
<dbReference type="PANTHER" id="PTHR35176">
    <property type="entry name" value="HEME OXYGENASE HI_0854-RELATED"/>
    <property type="match status" value="1"/>
</dbReference>
<dbReference type="EMBL" id="UINC01043673">
    <property type="protein sequence ID" value="SVB48041.1"/>
    <property type="molecule type" value="Genomic_DNA"/>
</dbReference>
<sequence>MPKLSDGEQTEFLAAPGMLMRIACVRADGSPLITPIWFIHQDEAIYFTPRAQSEWFAYLRHDNRIGLCIDEQDLPYRKVIIEGRAELVHDLGEDDRWRDLYRLIAGRYVPPEAAEAYVQNTIDQERALWRVSLPNSSVKNWRMPLDNEPANGIWHQRYYAPGTKFSDS</sequence>
<evidence type="ECO:0000259" key="2">
    <source>
        <dbReference type="Pfam" id="PF01243"/>
    </source>
</evidence>
<name>A0A382EDG1_9ZZZZ</name>
<accession>A0A382EDG1</accession>
<dbReference type="Pfam" id="PF01243">
    <property type="entry name" value="PNPOx_N"/>
    <property type="match status" value="1"/>
</dbReference>
<dbReference type="SUPFAM" id="SSF50475">
    <property type="entry name" value="FMN-binding split barrel"/>
    <property type="match status" value="1"/>
</dbReference>
<keyword evidence="1" id="KW-0560">Oxidoreductase</keyword>
<dbReference type="InterPro" id="IPR011576">
    <property type="entry name" value="Pyridox_Oxase_N"/>
</dbReference>
<dbReference type="AlphaFoldDB" id="A0A382EDG1"/>
<dbReference type="InterPro" id="IPR052019">
    <property type="entry name" value="F420H2_bilvrd_red/Heme_oxyg"/>
</dbReference>
<dbReference type="GO" id="GO:0016627">
    <property type="term" value="F:oxidoreductase activity, acting on the CH-CH group of donors"/>
    <property type="evidence" value="ECO:0007669"/>
    <property type="project" value="TreeGrafter"/>
</dbReference>
<dbReference type="GO" id="GO:0005829">
    <property type="term" value="C:cytosol"/>
    <property type="evidence" value="ECO:0007669"/>
    <property type="project" value="TreeGrafter"/>
</dbReference>
<dbReference type="Gene3D" id="2.30.110.10">
    <property type="entry name" value="Electron Transport, Fmn-binding Protein, Chain A"/>
    <property type="match status" value="1"/>
</dbReference>
<evidence type="ECO:0000256" key="1">
    <source>
        <dbReference type="ARBA" id="ARBA00023002"/>
    </source>
</evidence>
<dbReference type="PANTHER" id="PTHR35176:SF6">
    <property type="entry name" value="HEME OXYGENASE HI_0854-RELATED"/>
    <property type="match status" value="1"/>
</dbReference>
<gene>
    <name evidence="3" type="ORF">METZ01_LOCUS200895</name>
</gene>
<evidence type="ECO:0000313" key="3">
    <source>
        <dbReference type="EMBL" id="SVB48041.1"/>
    </source>
</evidence>
<proteinExistence type="predicted"/>
<dbReference type="GO" id="GO:0070967">
    <property type="term" value="F:coenzyme F420 binding"/>
    <property type="evidence" value="ECO:0007669"/>
    <property type="project" value="TreeGrafter"/>
</dbReference>
<dbReference type="InterPro" id="IPR012349">
    <property type="entry name" value="Split_barrel_FMN-bd"/>
</dbReference>
<feature type="domain" description="Pyridoxamine 5'-phosphate oxidase N-terminal" evidence="2">
    <location>
        <begin position="9"/>
        <end position="130"/>
    </location>
</feature>
<reference evidence="3" key="1">
    <citation type="submission" date="2018-05" db="EMBL/GenBank/DDBJ databases">
        <authorList>
            <person name="Lanie J.A."/>
            <person name="Ng W.-L."/>
            <person name="Kazmierczak K.M."/>
            <person name="Andrzejewski T.M."/>
            <person name="Davidsen T.M."/>
            <person name="Wayne K.J."/>
            <person name="Tettelin H."/>
            <person name="Glass J.I."/>
            <person name="Rusch D."/>
            <person name="Podicherti R."/>
            <person name="Tsui H.-C.T."/>
            <person name="Winkler M.E."/>
        </authorList>
    </citation>
    <scope>NUCLEOTIDE SEQUENCE</scope>
</reference>